<evidence type="ECO:0000256" key="8">
    <source>
        <dbReference type="ARBA" id="ARBA00022989"/>
    </source>
</evidence>
<keyword evidence="4" id="KW-0328">Glycosyltransferase</keyword>
<dbReference type="AlphaFoldDB" id="A0A498IHQ2"/>
<name>A0A498IHQ2_MALDO</name>
<organism evidence="17 18">
    <name type="scientific">Malus domestica</name>
    <name type="common">Apple</name>
    <name type="synonym">Pyrus malus</name>
    <dbReference type="NCBI Taxonomy" id="3750"/>
    <lineage>
        <taxon>Eukaryota</taxon>
        <taxon>Viridiplantae</taxon>
        <taxon>Streptophyta</taxon>
        <taxon>Embryophyta</taxon>
        <taxon>Tracheophyta</taxon>
        <taxon>Spermatophyta</taxon>
        <taxon>Magnoliopsida</taxon>
        <taxon>eudicotyledons</taxon>
        <taxon>Gunneridae</taxon>
        <taxon>Pentapetalae</taxon>
        <taxon>rosids</taxon>
        <taxon>fabids</taxon>
        <taxon>Rosales</taxon>
        <taxon>Rosaceae</taxon>
        <taxon>Amygdaloideae</taxon>
        <taxon>Maleae</taxon>
        <taxon>Malus</taxon>
    </lineage>
</organism>
<evidence type="ECO:0000256" key="3">
    <source>
        <dbReference type="ARBA" id="ARBA00007737"/>
    </source>
</evidence>
<dbReference type="InterPro" id="IPR024709">
    <property type="entry name" value="FucosylTrfase_pln"/>
</dbReference>
<comment type="similarity">
    <text evidence="3">Belongs to the glycosyltransferase GT106 family.</text>
</comment>
<dbReference type="Pfam" id="PF10250">
    <property type="entry name" value="O-FucT"/>
    <property type="match status" value="1"/>
</dbReference>
<comment type="pathway">
    <text evidence="2">Glycan metabolism.</text>
</comment>
<evidence type="ECO:0000313" key="18">
    <source>
        <dbReference type="Proteomes" id="UP000290289"/>
    </source>
</evidence>
<accession>A0A498IHQ2</accession>
<dbReference type="GO" id="GO:0009507">
    <property type="term" value="C:chloroplast"/>
    <property type="evidence" value="ECO:0007669"/>
    <property type="project" value="TreeGrafter"/>
</dbReference>
<feature type="compositionally biased region" description="Pro residues" evidence="14">
    <location>
        <begin position="845"/>
        <end position="855"/>
    </location>
</feature>
<sequence length="1089" mass="122838">MGTLNATPASELDGEASGTPMDTDSIVATGNMSQGGSPIPNEHQKQSSDTDVGQEGGQLEADAEVEVEAGMLDGEDAEADLNPPRSLRHFYFIPTTLALATSLLILFYISSTSNLFAHHHHHAHSIPQLLLNISSSYTPFRVEAHLKADGAQVIQGQRSPEQPQLGSNGNYVNNKAVFHDRHIFLEDYKEMKRSFKIYVYPHRQDDSFANALLPVDSEPGGNYASESYFKKVLMKSHFITNDPTKADLFFLPFSIARLRHDPRIGVGGIQDFIRDYIFNVSHKYEYWNRTGGADHFYVACHSIGRSAMEKANEVKFNAIQVVCSSSYFLPGYIPHKDACLPQIWPRNEKPPDLRSSNRTKLAFFAGGINSPVREKLLQVWRNDSEIFAHFGRLTTPYADELLGSRFCLHVKGFEVNTARIADSLYYGCVPVIIANYYDLPFADVINWSSFSVIVATLDIPLLKKILKEISSDEYLRLQSNVLKSVPNKKLWGPVKPLQSLQPYANPRSNYPVPNDQSNGFIYAKIFGGFEKIRSTICDLVTISRLLNATLVIPDIQESTRSKGISSRFKSFTYLYDELHFIASLKNDIVIVKSLPDNLKAARKRNEFPSFRPKKSASPNFYIKEVLPKLRKTKVIGLVIAEGGCLQSILPPNMAEFQRLRCRVAFHALQFRPEIQMLGHKMVERLRAWGQPFLAYHPGLVRETLAYHGCAELFQDVHIELIQYRRKQMIKKAIVQEELSIDSHLRRENGSCPLMPEEVGILLRSMGYPPKTIIYLAASETFGGQRVLVPLRAMFPNLVDRTSLCSNKELSDILGPETPLPQNPFQRPPAKSKEQLKEKWKKAGPRPRPLPPPPGRPIYQHEKEGWYGWITESGMEPDLSALDLRMQAHRLIWDALDYIVSVEADTFFPGFNNDGSGWPDFSSLVMGHRVYEVASSRTYRPDRKVAAELFNMTRDNVYHPKHNWTVSVQEHLKKSLSEEGLIRQSVLSKPALFISHPLPECSCRISSANAPVHVKGNDGRTIYGGEEECPKWMKHGDEVPLDSAGEEGKVEDNELSEYGSTLDEQPESNDSDRTNTTLVSEQDEEMDPND</sequence>
<keyword evidence="8 15" id="KW-1133">Transmembrane helix</keyword>
<evidence type="ECO:0000256" key="6">
    <source>
        <dbReference type="ARBA" id="ARBA00022692"/>
    </source>
</evidence>
<dbReference type="GO" id="GO:0016020">
    <property type="term" value="C:membrane"/>
    <property type="evidence" value="ECO:0007669"/>
    <property type="project" value="UniProtKB-SubCell"/>
</dbReference>
<evidence type="ECO:0000256" key="1">
    <source>
        <dbReference type="ARBA" id="ARBA00004606"/>
    </source>
</evidence>
<dbReference type="PANTHER" id="PTHR31741">
    <property type="entry name" value="OS02G0726500 PROTEIN-RELATED"/>
    <property type="match status" value="1"/>
</dbReference>
<dbReference type="GO" id="GO:0005794">
    <property type="term" value="C:Golgi apparatus"/>
    <property type="evidence" value="ECO:0007669"/>
    <property type="project" value="TreeGrafter"/>
</dbReference>
<feature type="region of interest" description="Disordered" evidence="14">
    <location>
        <begin position="812"/>
        <end position="856"/>
    </location>
</feature>
<evidence type="ECO:0000256" key="15">
    <source>
        <dbReference type="SAM" id="Phobius"/>
    </source>
</evidence>
<evidence type="ECO:0000256" key="11">
    <source>
        <dbReference type="ARBA" id="ARBA00023253"/>
    </source>
</evidence>
<reference evidence="17 18" key="1">
    <citation type="submission" date="2018-10" db="EMBL/GenBank/DDBJ databases">
        <title>A high-quality apple genome assembly.</title>
        <authorList>
            <person name="Hu J."/>
        </authorList>
    </citation>
    <scope>NUCLEOTIDE SEQUENCE [LARGE SCALE GENOMIC DNA]</scope>
    <source>
        <strain evidence="18">cv. HFTH1</strain>
        <tissue evidence="17">Young leaf</tissue>
    </source>
</reference>
<dbReference type="EMBL" id="RDQH01000338">
    <property type="protein sequence ID" value="RXH81675.1"/>
    <property type="molecule type" value="Genomic_DNA"/>
</dbReference>
<feature type="domain" description="Exostosin GT47" evidence="16">
    <location>
        <begin position="192"/>
        <end position="468"/>
    </location>
</feature>
<keyword evidence="7" id="KW-0735">Signal-anchor</keyword>
<feature type="compositionally biased region" description="Acidic residues" evidence="14">
    <location>
        <begin position="1080"/>
        <end position="1089"/>
    </location>
</feature>
<keyword evidence="5" id="KW-0808">Transferase</keyword>
<evidence type="ECO:0000256" key="12">
    <source>
        <dbReference type="ARBA" id="ARBA00023277"/>
    </source>
</evidence>
<dbReference type="PANTHER" id="PTHR31741:SF6">
    <property type="entry name" value="PROTEIN EMBRYO SAC DEVELOPMENT ARREST 30"/>
    <property type="match status" value="1"/>
</dbReference>
<feature type="region of interest" description="Disordered" evidence="14">
    <location>
        <begin position="1029"/>
        <end position="1089"/>
    </location>
</feature>
<proteinExistence type="inferred from homology"/>
<keyword evidence="18" id="KW-1185">Reference proteome</keyword>
<feature type="region of interest" description="Disordered" evidence="14">
    <location>
        <begin position="1"/>
        <end position="57"/>
    </location>
</feature>
<dbReference type="GO" id="GO:0006004">
    <property type="term" value="P:fucose metabolic process"/>
    <property type="evidence" value="ECO:0007669"/>
    <property type="project" value="UniProtKB-KW"/>
</dbReference>
<evidence type="ECO:0000256" key="7">
    <source>
        <dbReference type="ARBA" id="ARBA00022968"/>
    </source>
</evidence>
<evidence type="ECO:0000256" key="14">
    <source>
        <dbReference type="SAM" id="MobiDB-lite"/>
    </source>
</evidence>
<comment type="subcellular location">
    <subcellularLocation>
        <location evidence="1">Membrane</location>
        <topology evidence="1">Single-pass type II membrane protein</topology>
    </subcellularLocation>
</comment>
<evidence type="ECO:0000256" key="10">
    <source>
        <dbReference type="ARBA" id="ARBA00023180"/>
    </source>
</evidence>
<dbReference type="Proteomes" id="UP000290289">
    <property type="component" value="Chromosome 12"/>
</dbReference>
<evidence type="ECO:0000313" key="17">
    <source>
        <dbReference type="EMBL" id="RXH81675.1"/>
    </source>
</evidence>
<protein>
    <recommendedName>
        <fullName evidence="13">O-fucosyltransferase family protein</fullName>
    </recommendedName>
</protein>
<comment type="caution">
    <text evidence="17">The sequence shown here is derived from an EMBL/GenBank/DDBJ whole genome shotgun (WGS) entry which is preliminary data.</text>
</comment>
<dbReference type="Pfam" id="PF03016">
    <property type="entry name" value="Exostosin_GT47"/>
    <property type="match status" value="1"/>
</dbReference>
<keyword evidence="9 15" id="KW-0472">Membrane</keyword>
<feature type="compositionally biased region" description="Polar residues" evidence="14">
    <location>
        <begin position="20"/>
        <end position="36"/>
    </location>
</feature>
<evidence type="ECO:0000256" key="2">
    <source>
        <dbReference type="ARBA" id="ARBA00004881"/>
    </source>
</evidence>
<dbReference type="CDD" id="cd11299">
    <property type="entry name" value="O-FucT_plant"/>
    <property type="match status" value="1"/>
</dbReference>
<keyword evidence="10" id="KW-0325">Glycoprotein</keyword>
<gene>
    <name evidence="17" type="ORF">DVH24_035096</name>
</gene>
<feature type="transmembrane region" description="Helical" evidence="15">
    <location>
        <begin position="90"/>
        <end position="109"/>
    </location>
</feature>
<evidence type="ECO:0000256" key="13">
    <source>
        <dbReference type="ARBA" id="ARBA00030350"/>
    </source>
</evidence>
<evidence type="ECO:0000256" key="9">
    <source>
        <dbReference type="ARBA" id="ARBA00023136"/>
    </source>
</evidence>
<keyword evidence="6 15" id="KW-0812">Transmembrane</keyword>
<dbReference type="InterPro" id="IPR019378">
    <property type="entry name" value="GDP-Fuc_O-FucTrfase"/>
</dbReference>
<evidence type="ECO:0000256" key="5">
    <source>
        <dbReference type="ARBA" id="ARBA00022679"/>
    </source>
</evidence>
<evidence type="ECO:0000256" key="4">
    <source>
        <dbReference type="ARBA" id="ARBA00022676"/>
    </source>
</evidence>
<keyword evidence="11" id="KW-0294">Fucose metabolism</keyword>
<dbReference type="InterPro" id="IPR040911">
    <property type="entry name" value="Exostosin_GT47"/>
</dbReference>
<keyword evidence="12" id="KW-0119">Carbohydrate metabolism</keyword>
<evidence type="ECO:0000259" key="16">
    <source>
        <dbReference type="Pfam" id="PF03016"/>
    </source>
</evidence>
<dbReference type="STRING" id="3750.A0A498IHQ2"/>
<dbReference type="GO" id="GO:0016757">
    <property type="term" value="F:glycosyltransferase activity"/>
    <property type="evidence" value="ECO:0007669"/>
    <property type="project" value="UniProtKB-KW"/>
</dbReference>